<dbReference type="FunFam" id="2.40.30.170:FF:000010">
    <property type="entry name" value="Efflux RND transporter periplasmic adaptor subunit"/>
    <property type="match status" value="1"/>
</dbReference>
<dbReference type="Gene3D" id="2.40.420.20">
    <property type="match status" value="1"/>
</dbReference>
<evidence type="ECO:0000259" key="3">
    <source>
        <dbReference type="Pfam" id="PF25917"/>
    </source>
</evidence>
<comment type="caution">
    <text evidence="5">The sequence shown here is derived from an EMBL/GenBank/DDBJ whole genome shotgun (WGS) entry which is preliminary data.</text>
</comment>
<sequence>MIKRMLIMLAALSIVFGAAFGFQAFKQRMIEKAIAALQNPPQTVSTTVARPEDWRSTLNAVGSVRAINGTDVGPQASGTVSALHFRSGTNVKKGDLLVELTAGADIARLNALKATARLARLTYERHSSLSANAVTQQTLDSDLATLNNAEAQVAEQQALLDYKSVRAPFSGRLGIRRVDLGQYIAAGTPIVTLQQLDPIHVDFHLPQQSLANISVGQTVDVTTDAYPHASFDGKISSINSEVDTETRTVLVRATVGNASERLLPGMFVNVTIETEEPKRYVTLPRTAISYNSYGDIVYLVEKHEQGKAGEVDGVARQTFVKTGPSRGNEVAVLDGVESGDTIVTAGQMKLRNGSPVKINNQVQLPDERNPKLTEE</sequence>
<dbReference type="InterPro" id="IPR058624">
    <property type="entry name" value="MdtA-like_HH"/>
</dbReference>
<dbReference type="Proteomes" id="UP000052023">
    <property type="component" value="Unassembled WGS sequence"/>
</dbReference>
<dbReference type="NCBIfam" id="TIGR01730">
    <property type="entry name" value="RND_mfp"/>
    <property type="match status" value="1"/>
</dbReference>
<evidence type="ECO:0000256" key="1">
    <source>
        <dbReference type="ARBA" id="ARBA00009477"/>
    </source>
</evidence>
<proteinExistence type="inferred from homology"/>
<feature type="domain" description="Multidrug resistance protein MdtA-like barrel-sandwich hybrid" evidence="3">
    <location>
        <begin position="70"/>
        <end position="189"/>
    </location>
</feature>
<gene>
    <name evidence="5" type="ORF">CQ13_32340</name>
</gene>
<dbReference type="InterPro" id="IPR006143">
    <property type="entry name" value="RND_pump_MFP"/>
</dbReference>
<dbReference type="Gene3D" id="2.40.30.170">
    <property type="match status" value="1"/>
</dbReference>
<name>A0A0R3MR85_9BRAD</name>
<organism evidence="5 6">
    <name type="scientific">Bradyrhizobium retamae</name>
    <dbReference type="NCBI Taxonomy" id="1300035"/>
    <lineage>
        <taxon>Bacteria</taxon>
        <taxon>Pseudomonadati</taxon>
        <taxon>Pseudomonadota</taxon>
        <taxon>Alphaproteobacteria</taxon>
        <taxon>Hyphomicrobiales</taxon>
        <taxon>Nitrobacteraceae</taxon>
        <taxon>Bradyrhizobium</taxon>
    </lineage>
</organism>
<dbReference type="Gene3D" id="2.40.50.100">
    <property type="match status" value="1"/>
</dbReference>
<dbReference type="OrthoDB" id="9806939at2"/>
<dbReference type="AlphaFoldDB" id="A0A0R3MR85"/>
<feature type="domain" description="CusB-like beta-barrel" evidence="4">
    <location>
        <begin position="201"/>
        <end position="275"/>
    </location>
</feature>
<dbReference type="InterPro" id="IPR058792">
    <property type="entry name" value="Beta-barrel_RND_2"/>
</dbReference>
<feature type="domain" description="Multidrug resistance protein MdtA-like alpha-helical hairpin" evidence="2">
    <location>
        <begin position="109"/>
        <end position="161"/>
    </location>
</feature>
<dbReference type="Pfam" id="PF25917">
    <property type="entry name" value="BSH_RND"/>
    <property type="match status" value="1"/>
</dbReference>
<reference evidence="5 6" key="1">
    <citation type="submission" date="2014-03" db="EMBL/GenBank/DDBJ databases">
        <title>Bradyrhizobium valentinum sp. nov., isolated from effective nodules of Lupinus mariae-josephae, a lupine endemic of basic-lime soils in Eastern Spain.</title>
        <authorList>
            <person name="Duran D."/>
            <person name="Rey L."/>
            <person name="Navarro A."/>
            <person name="Busquets A."/>
            <person name="Imperial J."/>
            <person name="Ruiz-Argueso T."/>
        </authorList>
    </citation>
    <scope>NUCLEOTIDE SEQUENCE [LARGE SCALE GENOMIC DNA]</scope>
    <source>
        <strain evidence="5 6">Ro19</strain>
    </source>
</reference>
<keyword evidence="6" id="KW-1185">Reference proteome</keyword>
<evidence type="ECO:0000313" key="5">
    <source>
        <dbReference type="EMBL" id="KRR20485.1"/>
    </source>
</evidence>
<protein>
    <submittedName>
        <fullName evidence="5">RND transporter</fullName>
    </submittedName>
</protein>
<dbReference type="InterPro" id="IPR058625">
    <property type="entry name" value="MdtA-like_BSH"/>
</dbReference>
<dbReference type="PANTHER" id="PTHR30469:SF11">
    <property type="entry name" value="BLL4320 PROTEIN"/>
    <property type="match status" value="1"/>
</dbReference>
<dbReference type="Gene3D" id="1.10.287.470">
    <property type="entry name" value="Helix hairpin bin"/>
    <property type="match status" value="1"/>
</dbReference>
<dbReference type="Pfam" id="PF25954">
    <property type="entry name" value="Beta-barrel_RND_2"/>
    <property type="match status" value="1"/>
</dbReference>
<dbReference type="PANTHER" id="PTHR30469">
    <property type="entry name" value="MULTIDRUG RESISTANCE PROTEIN MDTA"/>
    <property type="match status" value="1"/>
</dbReference>
<evidence type="ECO:0000259" key="2">
    <source>
        <dbReference type="Pfam" id="PF25876"/>
    </source>
</evidence>
<dbReference type="SUPFAM" id="SSF111369">
    <property type="entry name" value="HlyD-like secretion proteins"/>
    <property type="match status" value="1"/>
</dbReference>
<accession>A0A0R3MR85</accession>
<dbReference type="GO" id="GO:1990281">
    <property type="term" value="C:efflux pump complex"/>
    <property type="evidence" value="ECO:0007669"/>
    <property type="project" value="TreeGrafter"/>
</dbReference>
<comment type="similarity">
    <text evidence="1">Belongs to the membrane fusion protein (MFP) (TC 8.A.1) family.</text>
</comment>
<dbReference type="Pfam" id="PF25876">
    <property type="entry name" value="HH_MFP_RND"/>
    <property type="match status" value="1"/>
</dbReference>
<dbReference type="EMBL" id="LLYA01000177">
    <property type="protein sequence ID" value="KRR20485.1"/>
    <property type="molecule type" value="Genomic_DNA"/>
</dbReference>
<evidence type="ECO:0000259" key="4">
    <source>
        <dbReference type="Pfam" id="PF25954"/>
    </source>
</evidence>
<evidence type="ECO:0000313" key="6">
    <source>
        <dbReference type="Proteomes" id="UP000052023"/>
    </source>
</evidence>
<dbReference type="GO" id="GO:0015562">
    <property type="term" value="F:efflux transmembrane transporter activity"/>
    <property type="evidence" value="ECO:0007669"/>
    <property type="project" value="TreeGrafter"/>
</dbReference>